<sequence length="298" mass="35395">MQELFARVYGNIITAREVKRVLIFSTILTTNCSAYHKMEQENQPKRRIKTMAQKIKHKPKPNYDRKAKHPDYVQFRCNASAIKLKLIFDIFWAGLNSERVTNGDIKDIVWDLELSQNVIEAYIQIEEDKIDPMQTGSPQYMSTWTWAYMQSFEEPIWHRALYEHLLEKLGKCSVLFFPIISQEEFHFTLLTFHKNERKWRHYNPLRSLGHRKEERCIDIARNFVNIVEGWLEFIRPQARVFVETKKKPTIVKQKDGPPTLVQKDLTPTEELTLKWIMQNPLQFPFEDDMECAQQTVSS</sequence>
<reference evidence="1" key="1">
    <citation type="journal article" date="2019" name="Science">
        <title>Mutation of a bHLH transcription factor allowed almond domestication.</title>
        <authorList>
            <person name="Sanchez-Perez R."/>
            <person name="Pavan S."/>
            <person name="Mazzeo R."/>
            <person name="Moldovan C."/>
            <person name="Aiese Cigliano R."/>
            <person name="Del Cueto J."/>
            <person name="Ricciardi F."/>
            <person name="Lotti C."/>
            <person name="Ricciardi L."/>
            <person name="Dicenta F."/>
            <person name="Lopez-Marques R.L."/>
            <person name="Lindberg Moller B."/>
        </authorList>
    </citation>
    <scope>NUCLEOTIDE SEQUENCE</scope>
</reference>
<organism evidence="1">
    <name type="scientific">Prunus dulcis</name>
    <name type="common">Almond</name>
    <name type="synonym">Amygdalus dulcis</name>
    <dbReference type="NCBI Taxonomy" id="3755"/>
    <lineage>
        <taxon>Eukaryota</taxon>
        <taxon>Viridiplantae</taxon>
        <taxon>Streptophyta</taxon>
        <taxon>Embryophyta</taxon>
        <taxon>Tracheophyta</taxon>
        <taxon>Spermatophyta</taxon>
        <taxon>Magnoliopsida</taxon>
        <taxon>eudicotyledons</taxon>
        <taxon>Gunneridae</taxon>
        <taxon>Pentapetalae</taxon>
        <taxon>rosids</taxon>
        <taxon>fabids</taxon>
        <taxon>Rosales</taxon>
        <taxon>Rosaceae</taxon>
        <taxon>Amygdaloideae</taxon>
        <taxon>Amygdaleae</taxon>
        <taxon>Prunus</taxon>
    </lineage>
</organism>
<name>A0A4Y1RT77_PRUDU</name>
<evidence type="ECO:0000313" key="1">
    <source>
        <dbReference type="EMBL" id="BBH07539.1"/>
    </source>
</evidence>
<evidence type="ECO:0008006" key="2">
    <source>
        <dbReference type="Google" id="ProtNLM"/>
    </source>
</evidence>
<protein>
    <recommendedName>
        <fullName evidence="2">Ubiquitin-like protease family profile domain-containing protein</fullName>
    </recommendedName>
</protein>
<dbReference type="SUPFAM" id="SSF54001">
    <property type="entry name" value="Cysteine proteinases"/>
    <property type="match status" value="1"/>
</dbReference>
<dbReference type="EMBL" id="AP019303">
    <property type="protein sequence ID" value="BBH07539.1"/>
    <property type="molecule type" value="Genomic_DNA"/>
</dbReference>
<dbReference type="AlphaFoldDB" id="A0A4Y1RT77"/>
<gene>
    <name evidence="1" type="ORF">Prudu_019508</name>
</gene>
<accession>A0A4Y1RT77</accession>
<proteinExistence type="predicted"/>
<dbReference type="Gene3D" id="3.40.395.10">
    <property type="entry name" value="Adenoviral Proteinase, Chain A"/>
    <property type="match status" value="1"/>
</dbReference>
<dbReference type="InterPro" id="IPR038765">
    <property type="entry name" value="Papain-like_cys_pep_sf"/>
</dbReference>